<evidence type="ECO:0000313" key="9">
    <source>
        <dbReference type="Proteomes" id="UP000253472"/>
    </source>
</evidence>
<evidence type="ECO:0000256" key="4">
    <source>
        <dbReference type="ARBA" id="ARBA00023242"/>
    </source>
</evidence>
<evidence type="ECO:0000256" key="3">
    <source>
        <dbReference type="ARBA" id="ARBA00023054"/>
    </source>
</evidence>
<comment type="subcellular location">
    <subcellularLocation>
        <location evidence="1 5">Nucleus</location>
    </subcellularLocation>
</comment>
<sequence length="205" mass="23425">MPPKKGLNQEEKLSSILAWFQSSHCFYTLKEVEQKASKACKISSMQIKDLVATLVNEGLVEQEKCGTTNLYWSFPYSEHKRKLQRYEQLRQSVAKLQANKGKLAEELRNACGERDMDSNRLNRMQQCDQLVHEAARLQEELKLSRQRDTIDELVQAIDFFNELIETVLSYISHQSGTSVSVLKTEFEIPAELEEAPQINNAGVSA</sequence>
<dbReference type="PIRSF" id="PIRSF026991">
    <property type="entry name" value="Mnd1"/>
    <property type="match status" value="1"/>
</dbReference>
<comment type="caution">
    <text evidence="8">The sequence shown here is derived from an EMBL/GenBank/DDBJ whole genome shotgun (WGS) entry which is preliminary data.</text>
</comment>
<keyword evidence="3 6" id="KW-0175">Coiled coil</keyword>
<dbReference type="GO" id="GO:0003690">
    <property type="term" value="F:double-stranded DNA binding"/>
    <property type="evidence" value="ECO:0007669"/>
    <property type="project" value="InterPro"/>
</dbReference>
<comment type="function">
    <text evidence="5">Required for proper homologous chromosome pairing and efficient cross-over and intragenic recombination during meiosis.</text>
</comment>
<feature type="domain" description="Mnd1 HTH" evidence="7">
    <location>
        <begin position="16"/>
        <end position="75"/>
    </location>
</feature>
<proteinExistence type="inferred from homology"/>
<name>A0A367YK43_9ASCO</name>
<keyword evidence="9" id="KW-1185">Reference proteome</keyword>
<dbReference type="InterPro" id="IPR040453">
    <property type="entry name" value="Mnd1_HTH"/>
</dbReference>
<dbReference type="Proteomes" id="UP000253472">
    <property type="component" value="Unassembled WGS sequence"/>
</dbReference>
<evidence type="ECO:0000256" key="2">
    <source>
        <dbReference type="ARBA" id="ARBA00005981"/>
    </source>
</evidence>
<dbReference type="STRING" id="5486.A0A367YK43"/>
<dbReference type="GO" id="GO:0007131">
    <property type="term" value="P:reciprocal meiotic recombination"/>
    <property type="evidence" value="ECO:0007669"/>
    <property type="project" value="InterPro"/>
</dbReference>
<dbReference type="EMBL" id="QLNQ01000016">
    <property type="protein sequence ID" value="RCK66263.1"/>
    <property type="molecule type" value="Genomic_DNA"/>
</dbReference>
<dbReference type="GO" id="GO:0005634">
    <property type="term" value="C:nucleus"/>
    <property type="evidence" value="ECO:0007669"/>
    <property type="project" value="UniProtKB-SubCell"/>
</dbReference>
<feature type="coiled-coil region" evidence="6">
    <location>
        <begin position="79"/>
        <end position="147"/>
    </location>
</feature>
<evidence type="ECO:0000259" key="7">
    <source>
        <dbReference type="Pfam" id="PF03962"/>
    </source>
</evidence>
<dbReference type="AlphaFoldDB" id="A0A367YK43"/>
<evidence type="ECO:0000256" key="1">
    <source>
        <dbReference type="ARBA" id="ARBA00004123"/>
    </source>
</evidence>
<keyword evidence="4 5" id="KW-0539">Nucleus</keyword>
<evidence type="ECO:0000256" key="6">
    <source>
        <dbReference type="SAM" id="Coils"/>
    </source>
</evidence>
<evidence type="ECO:0000313" key="8">
    <source>
        <dbReference type="EMBL" id="RCK66263.1"/>
    </source>
</evidence>
<accession>A0A367YK43</accession>
<evidence type="ECO:0000256" key="5">
    <source>
        <dbReference type="PIRNR" id="PIRNR026991"/>
    </source>
</evidence>
<dbReference type="OrthoDB" id="9978204at2759"/>
<reference evidence="8 9" key="1">
    <citation type="submission" date="2018-06" db="EMBL/GenBank/DDBJ databases">
        <title>Whole genome sequencing of Candida tropicalis (genome annotated by CSBL at Korea University).</title>
        <authorList>
            <person name="Ahn J."/>
        </authorList>
    </citation>
    <scope>NUCLEOTIDE SEQUENCE [LARGE SCALE GENOMIC DNA]</scope>
    <source>
        <strain evidence="8 9">ATCC 20962</strain>
    </source>
</reference>
<dbReference type="Pfam" id="PF03962">
    <property type="entry name" value="Mnd1"/>
    <property type="match status" value="1"/>
</dbReference>
<gene>
    <name evidence="8" type="primary">MND1_0</name>
    <name evidence="8" type="ORF">Cantr_01992</name>
</gene>
<comment type="similarity">
    <text evidence="2 5">Belongs to the MND1 family.</text>
</comment>
<dbReference type="InterPro" id="IPR005647">
    <property type="entry name" value="Mnd1"/>
</dbReference>
<organism evidence="8 9">
    <name type="scientific">Candida viswanathii</name>
    <dbReference type="NCBI Taxonomy" id="5486"/>
    <lineage>
        <taxon>Eukaryota</taxon>
        <taxon>Fungi</taxon>
        <taxon>Dikarya</taxon>
        <taxon>Ascomycota</taxon>
        <taxon>Saccharomycotina</taxon>
        <taxon>Pichiomycetes</taxon>
        <taxon>Debaryomycetaceae</taxon>
        <taxon>Candida/Lodderomyces clade</taxon>
        <taxon>Candida</taxon>
    </lineage>
</organism>
<protein>
    <recommendedName>
        <fullName evidence="5">Meiotic nuclear division protein 1</fullName>
    </recommendedName>
</protein>